<dbReference type="Proteomes" id="UP001439008">
    <property type="component" value="Unassembled WGS sequence"/>
</dbReference>
<evidence type="ECO:0000256" key="1">
    <source>
        <dbReference type="SAM" id="Coils"/>
    </source>
</evidence>
<accession>A0ABV2AJJ6</accession>
<gene>
    <name evidence="2" type="ORF">MHBO_001593</name>
</gene>
<evidence type="ECO:0000313" key="3">
    <source>
        <dbReference type="Proteomes" id="UP001439008"/>
    </source>
</evidence>
<feature type="coiled-coil region" evidence="1">
    <location>
        <begin position="50"/>
        <end position="116"/>
    </location>
</feature>
<keyword evidence="3" id="KW-1185">Reference proteome</keyword>
<protein>
    <submittedName>
        <fullName evidence="2">Uncharacterized protein</fullName>
    </submittedName>
</protein>
<keyword evidence="1" id="KW-0175">Coiled coil</keyword>
<name>A0ABV2AJJ6_9EUKA</name>
<comment type="caution">
    <text evidence="2">The sequence shown here is derived from an EMBL/GenBank/DDBJ whole genome shotgun (WGS) entry which is preliminary data.</text>
</comment>
<reference evidence="2 3" key="1">
    <citation type="journal article" date="2024" name="BMC Biol.">
        <title>Comparative genomics of Ascetosporea gives new insight into the evolutionary basis for animal parasitism in Rhizaria.</title>
        <authorList>
            <person name="Hiltunen Thoren M."/>
            <person name="Onut-Brannstrom I."/>
            <person name="Alfjorden A."/>
            <person name="Peckova H."/>
            <person name="Swords F."/>
            <person name="Hooper C."/>
            <person name="Holzer A.S."/>
            <person name="Bass D."/>
            <person name="Burki F."/>
        </authorList>
    </citation>
    <scope>NUCLEOTIDE SEQUENCE [LARGE SCALE GENOMIC DNA]</scope>
    <source>
        <strain evidence="2">20-A016</strain>
    </source>
</reference>
<evidence type="ECO:0000313" key="2">
    <source>
        <dbReference type="EMBL" id="MES1919834.1"/>
    </source>
</evidence>
<dbReference type="EMBL" id="JBDODL010000415">
    <property type="protein sequence ID" value="MES1919834.1"/>
    <property type="molecule type" value="Genomic_DNA"/>
</dbReference>
<proteinExistence type="predicted"/>
<sequence length="117" mass="13893">MPKTLKKSQTENVKNKSLLTELGSLRKDIREGICILNAKKMGKPVSQHVLNFWRKELEDQNGEDEKLKKELEALRHKICDLEKENKNLIDEMNEQRRQLMKQIDQLNLQLRNENIQK</sequence>
<organism evidence="2 3">
    <name type="scientific">Bonamia ostreae</name>
    <dbReference type="NCBI Taxonomy" id="126728"/>
    <lineage>
        <taxon>Eukaryota</taxon>
        <taxon>Sar</taxon>
        <taxon>Rhizaria</taxon>
        <taxon>Endomyxa</taxon>
        <taxon>Ascetosporea</taxon>
        <taxon>Haplosporida</taxon>
        <taxon>Bonamia</taxon>
    </lineage>
</organism>